<keyword evidence="1" id="KW-0812">Transmembrane</keyword>
<reference evidence="3 4" key="1">
    <citation type="submission" date="2020-09" db="EMBL/GenBank/DDBJ databases">
        <title>Novel species of Mucilaginibacter isolated from a glacier on the Tibetan Plateau.</title>
        <authorList>
            <person name="Liu Q."/>
            <person name="Xin Y.-H."/>
        </authorList>
    </citation>
    <scope>NUCLEOTIDE SEQUENCE [LARGE SCALE GENOMIC DNA]</scope>
    <source>
        <strain evidence="3 4">CGMCC 1.13878</strain>
    </source>
</reference>
<evidence type="ECO:0000313" key="3">
    <source>
        <dbReference type="EMBL" id="MBD1386095.1"/>
    </source>
</evidence>
<keyword evidence="1" id="KW-1133">Transmembrane helix</keyword>
<feature type="transmembrane region" description="Helical" evidence="1">
    <location>
        <begin position="58"/>
        <end position="79"/>
    </location>
</feature>
<dbReference type="InterPro" id="IPR012429">
    <property type="entry name" value="HGSNAT_cat"/>
</dbReference>
<feature type="transmembrane region" description="Helical" evidence="1">
    <location>
        <begin position="194"/>
        <end position="216"/>
    </location>
</feature>
<name>A0ABR7X6A8_9SPHI</name>
<organism evidence="3 4">
    <name type="scientific">Mucilaginibacter rigui</name>
    <dbReference type="NCBI Taxonomy" id="534635"/>
    <lineage>
        <taxon>Bacteria</taxon>
        <taxon>Pseudomonadati</taxon>
        <taxon>Bacteroidota</taxon>
        <taxon>Sphingobacteriia</taxon>
        <taxon>Sphingobacteriales</taxon>
        <taxon>Sphingobacteriaceae</taxon>
        <taxon>Mucilaginibacter</taxon>
    </lineage>
</organism>
<feature type="transmembrane region" description="Helical" evidence="1">
    <location>
        <begin position="91"/>
        <end position="112"/>
    </location>
</feature>
<feature type="transmembrane region" description="Helical" evidence="1">
    <location>
        <begin position="144"/>
        <end position="162"/>
    </location>
</feature>
<feature type="transmembrane region" description="Helical" evidence="1">
    <location>
        <begin position="314"/>
        <end position="336"/>
    </location>
</feature>
<evidence type="ECO:0000259" key="2">
    <source>
        <dbReference type="Pfam" id="PF07786"/>
    </source>
</evidence>
<feature type="transmembrane region" description="Helical" evidence="1">
    <location>
        <begin position="356"/>
        <end position="376"/>
    </location>
</feature>
<evidence type="ECO:0000256" key="1">
    <source>
        <dbReference type="SAM" id="Phobius"/>
    </source>
</evidence>
<dbReference type="Proteomes" id="UP000618754">
    <property type="component" value="Unassembled WGS sequence"/>
</dbReference>
<dbReference type="Pfam" id="PF07786">
    <property type="entry name" value="HGSNAT_cat"/>
    <property type="match status" value="1"/>
</dbReference>
<protein>
    <submittedName>
        <fullName evidence="3">DUF1624 domain-containing protein</fullName>
    </submittedName>
</protein>
<feature type="transmembrane region" description="Helical" evidence="1">
    <location>
        <begin position="118"/>
        <end position="137"/>
    </location>
</feature>
<keyword evidence="4" id="KW-1185">Reference proteome</keyword>
<sequence>MTTSLSSKQRVQSIDILRGVIMLIMAIDHTREYFHIGAVTSDPTNLATTTPLLFFTRWITHFCAPAFVFLSGLSAYLAGTRRTKGGLSGFLIKRGVWLVFVEVALITLALSLNPLYNAIALQVIWAIGVSMILLGLLVRLPARVIGLIGILIIVGHDLLNNIKLPPNGTEDVLMKLFFTARGTVFFLDKTHAVFALYAVIPWTGVMLLGYAFGGLYQAKYRPVNRKVLLIYASLLLFLVFMALRLVNAYGDPAPWSVQKNGLFTFMSFLNVSKYPPSLMYTCLTLSAALLVLALTENSAGKLAGFFKVYGSVPFFYYVCHFYLIRTLTVIVFFLQAFKPSQIITPNSPFLFAPPGFGFNIGIVYLIWLAIILSLYYPCKWFSNYKKTHKQWWLSYL</sequence>
<dbReference type="PANTHER" id="PTHR40407:SF1">
    <property type="entry name" value="HEPARAN-ALPHA-GLUCOSAMINIDE N-ACETYLTRANSFERASE CATALYTIC DOMAIN-CONTAINING PROTEIN"/>
    <property type="match status" value="1"/>
</dbReference>
<gene>
    <name evidence="3" type="ORF">IDJ75_12450</name>
</gene>
<feature type="transmembrane region" description="Helical" evidence="1">
    <location>
        <begin position="228"/>
        <end position="246"/>
    </location>
</feature>
<dbReference type="EMBL" id="JACWMW010000002">
    <property type="protein sequence ID" value="MBD1386095.1"/>
    <property type="molecule type" value="Genomic_DNA"/>
</dbReference>
<proteinExistence type="predicted"/>
<feature type="domain" description="Heparan-alpha-glucosaminide N-acetyltransferase catalytic" evidence="2">
    <location>
        <begin position="10"/>
        <end position="219"/>
    </location>
</feature>
<dbReference type="RefSeq" id="WP_191175916.1">
    <property type="nucleotide sequence ID" value="NZ_JACWMW010000002.1"/>
</dbReference>
<accession>A0ABR7X6A8</accession>
<evidence type="ECO:0000313" key="4">
    <source>
        <dbReference type="Proteomes" id="UP000618754"/>
    </source>
</evidence>
<dbReference type="PANTHER" id="PTHR40407">
    <property type="entry name" value="MEMBRANE PROTEIN-LIKE PROTEIN"/>
    <property type="match status" value="1"/>
</dbReference>
<feature type="transmembrane region" description="Helical" evidence="1">
    <location>
        <begin position="277"/>
        <end position="294"/>
    </location>
</feature>
<comment type="caution">
    <text evidence="3">The sequence shown here is derived from an EMBL/GenBank/DDBJ whole genome shotgun (WGS) entry which is preliminary data.</text>
</comment>
<keyword evidence="1" id="KW-0472">Membrane</keyword>